<dbReference type="GO" id="GO:0004034">
    <property type="term" value="F:aldose 1-epimerase activity"/>
    <property type="evidence" value="ECO:0007669"/>
    <property type="project" value="TreeGrafter"/>
</dbReference>
<dbReference type="OrthoDB" id="4739604at2"/>
<dbReference type="Pfam" id="PF01263">
    <property type="entry name" value="Aldose_epim"/>
    <property type="match status" value="1"/>
</dbReference>
<proteinExistence type="predicted"/>
<dbReference type="eggNOG" id="COG2017">
    <property type="taxonomic scope" value="Bacteria"/>
</dbReference>
<dbReference type="PANTHER" id="PTHR10091">
    <property type="entry name" value="ALDOSE-1-EPIMERASE"/>
    <property type="match status" value="1"/>
</dbReference>
<dbReference type="STRING" id="477641.MODMU_3147"/>
<dbReference type="InterPro" id="IPR014718">
    <property type="entry name" value="GH-type_carb-bd"/>
</dbReference>
<dbReference type="PANTHER" id="PTHR10091:SF0">
    <property type="entry name" value="GALACTOSE MUTAROTASE"/>
    <property type="match status" value="1"/>
</dbReference>
<name>I4EYV8_MODI5</name>
<dbReference type="EMBL" id="FO203431">
    <property type="protein sequence ID" value="CCH88571.1"/>
    <property type="molecule type" value="Genomic_DNA"/>
</dbReference>
<dbReference type="InterPro" id="IPR008183">
    <property type="entry name" value="Aldose_1/G6P_1-epimerase"/>
</dbReference>
<sequence>MTVLPTGEQFALRSAGAEAVVVEVGGGLRTYRADRRDLLDGYGEREMAAGARGHVLAPWPNRLRDGRYRWDGEEHETPLSEPETHNAIHGLVRYLPWRVTGRTSDTVALELLLHPQPGYPWTLLLQVAYALGPAGLQVTTTATNAGEVAVPYGEGHHPYLAAGAGLLVDDCTLVAPGATRLLTDERALPTGAEPVAGTGYDLRAGRPVGDLVVDHCFTDLDRDDAGRAWVRLTGPDGRGAAVWMDGAYGHLQLFTGDVLPEPRRRRGLAVEPMTCPPNAFATGERVLRLEPGESTTGSWGIAPIG</sequence>
<dbReference type="HOGENOM" id="CLU_052486_1_1_11"/>
<dbReference type="SUPFAM" id="SSF74650">
    <property type="entry name" value="Galactose mutarotase-like"/>
    <property type="match status" value="1"/>
</dbReference>
<dbReference type="KEGG" id="mmar:MODMU_3147"/>
<dbReference type="InterPro" id="IPR011013">
    <property type="entry name" value="Gal_mutarotase_sf_dom"/>
</dbReference>
<dbReference type="GO" id="GO:0033499">
    <property type="term" value="P:galactose catabolic process via UDP-galactose, Leloir pathway"/>
    <property type="evidence" value="ECO:0007669"/>
    <property type="project" value="TreeGrafter"/>
</dbReference>
<accession>I4EYV8</accession>
<evidence type="ECO:0000313" key="1">
    <source>
        <dbReference type="EMBL" id="CCH88571.1"/>
    </source>
</evidence>
<dbReference type="Gene3D" id="2.70.98.10">
    <property type="match status" value="1"/>
</dbReference>
<gene>
    <name evidence="1" type="ordered locus">MODMU_3147</name>
</gene>
<dbReference type="Proteomes" id="UP000006461">
    <property type="component" value="Chromosome"/>
</dbReference>
<dbReference type="InterPro" id="IPR037480">
    <property type="entry name" value="YihR-like"/>
</dbReference>
<organism evidence="1 2">
    <name type="scientific">Modestobacter italicus (strain DSM 44449 / CECT 9708 / BC 501)</name>
    <dbReference type="NCBI Taxonomy" id="2732864"/>
    <lineage>
        <taxon>Bacteria</taxon>
        <taxon>Bacillati</taxon>
        <taxon>Actinomycetota</taxon>
        <taxon>Actinomycetes</taxon>
        <taxon>Geodermatophilales</taxon>
        <taxon>Geodermatophilaceae</taxon>
        <taxon>Modestobacter</taxon>
    </lineage>
</organism>
<evidence type="ECO:0000313" key="2">
    <source>
        <dbReference type="Proteomes" id="UP000006461"/>
    </source>
</evidence>
<dbReference type="CDD" id="cd09022">
    <property type="entry name" value="Aldose_epim_Ec_YihR"/>
    <property type="match status" value="1"/>
</dbReference>
<dbReference type="OMA" id="NIDLIRP"/>
<protein>
    <submittedName>
        <fullName evidence="1">Aldose 1-epimerase</fullName>
    </submittedName>
</protein>
<dbReference type="GO" id="GO:0030246">
    <property type="term" value="F:carbohydrate binding"/>
    <property type="evidence" value="ECO:0007669"/>
    <property type="project" value="InterPro"/>
</dbReference>
<dbReference type="GO" id="GO:0006006">
    <property type="term" value="P:glucose metabolic process"/>
    <property type="evidence" value="ECO:0007669"/>
    <property type="project" value="TreeGrafter"/>
</dbReference>
<dbReference type="AlphaFoldDB" id="I4EYV8"/>
<keyword evidence="2" id="KW-1185">Reference proteome</keyword>
<reference evidence="1 2" key="1">
    <citation type="journal article" date="2012" name="J. Bacteriol.">
        <title>Genome Sequence of Radiation-Resistant Modestobacter marinus Strain BC501, a Representative Actinobacterium That Thrives on Calcareous Stone Surfaces.</title>
        <authorList>
            <person name="Normand P."/>
            <person name="Gury J."/>
            <person name="Pujic P."/>
            <person name="Chouaia B."/>
            <person name="Crotti E."/>
            <person name="Brusetti L."/>
            <person name="Daffonchio D."/>
            <person name="Vacherie B."/>
            <person name="Barbe V."/>
            <person name="Medigue C."/>
            <person name="Calteau A."/>
            <person name="Ghodhbane-Gtari F."/>
            <person name="Essoussi I."/>
            <person name="Nouioui I."/>
            <person name="Abbassi-Ghozzi I."/>
            <person name="Gtari M."/>
        </authorList>
    </citation>
    <scope>NUCLEOTIDE SEQUENCE [LARGE SCALE GENOMIC DNA]</scope>
    <source>
        <strain evidence="2">BC 501</strain>
    </source>
</reference>